<evidence type="ECO:0000313" key="2">
    <source>
        <dbReference type="Proteomes" id="UP001380953"/>
    </source>
</evidence>
<keyword evidence="2" id="KW-1185">Reference proteome</keyword>
<dbReference type="EMBL" id="JBBKAR010000033">
    <property type="protein sequence ID" value="MEJ8304571.1"/>
    <property type="molecule type" value="Genomic_DNA"/>
</dbReference>
<proteinExistence type="predicted"/>
<gene>
    <name evidence="1" type="ORF">WKI47_11755</name>
</gene>
<comment type="caution">
    <text evidence="1">The sequence shown here is derived from an EMBL/GenBank/DDBJ whole genome shotgun (WGS) entry which is preliminary data.</text>
</comment>
<evidence type="ECO:0000313" key="1">
    <source>
        <dbReference type="EMBL" id="MEJ8304571.1"/>
    </source>
</evidence>
<protein>
    <submittedName>
        <fullName evidence="1">Copper amine oxidase N-terminal domain-containing protein</fullName>
    </submittedName>
</protein>
<sequence>MKKRILLTATLAFGLFAAQANAATMQVTVDGKAIAFNTEPVVKQNVTMVQFAPIFRSLGISFAWNQKQQQVTAIKNDTRMILTVGSRTAYINGRAVRMQQAPVSINGNIFVPLRFVSEATGARVDLSGNRIAIASTSGSSVTPATVPASGSDDNAKQAASESAITDYLYAHYDTLYTPDTGYEVDYETFVDEDGDYNVTVLLDNFEASGTLYAETKSDSDVLLDFTGDFATDLAETFDLDLLVVHIALAPVLDEIPAGLSEDDVYALDNGKWMLLQPIFGGIYDFSQRYAEFYDLTVDESDPIASAEW</sequence>
<organism evidence="1 2">
    <name type="scientific">Saccharibacillus sacchari</name>
    <dbReference type="NCBI Taxonomy" id="456493"/>
    <lineage>
        <taxon>Bacteria</taxon>
        <taxon>Bacillati</taxon>
        <taxon>Bacillota</taxon>
        <taxon>Bacilli</taxon>
        <taxon>Bacillales</taxon>
        <taxon>Paenibacillaceae</taxon>
        <taxon>Saccharibacillus</taxon>
    </lineage>
</organism>
<accession>A0ACC6PCB8</accession>
<name>A0ACC6PCB8_9BACL</name>
<dbReference type="Proteomes" id="UP001380953">
    <property type="component" value="Unassembled WGS sequence"/>
</dbReference>
<reference evidence="1" key="1">
    <citation type="submission" date="2024-03" db="EMBL/GenBank/DDBJ databases">
        <title>Whole genome sequecning of epiphytes from Marcgravia umbellata leaves.</title>
        <authorList>
            <person name="Kumar G."/>
            <person name="Savka M.A."/>
        </authorList>
    </citation>
    <scope>NUCLEOTIDE SEQUENCE</scope>
    <source>
        <strain evidence="1">RIT_BL5</strain>
    </source>
</reference>